<evidence type="ECO:0000256" key="1">
    <source>
        <dbReference type="SAM" id="MobiDB-lite"/>
    </source>
</evidence>
<sequence>MEPNDQELSFYSKHTKDKNPSVNDLQETIKRLEQKIQLFQGELNRLKDVQKKR</sequence>
<name>A0A6C0L3G3_9ZZZZ</name>
<reference evidence="2" key="1">
    <citation type="journal article" date="2020" name="Nature">
        <title>Giant virus diversity and host interactions through global metagenomics.</title>
        <authorList>
            <person name="Schulz F."/>
            <person name="Roux S."/>
            <person name="Paez-Espino D."/>
            <person name="Jungbluth S."/>
            <person name="Walsh D.A."/>
            <person name="Denef V.J."/>
            <person name="McMahon K.D."/>
            <person name="Konstantinidis K.T."/>
            <person name="Eloe-Fadrosh E.A."/>
            <person name="Kyrpides N.C."/>
            <person name="Woyke T."/>
        </authorList>
    </citation>
    <scope>NUCLEOTIDE SEQUENCE</scope>
    <source>
        <strain evidence="2">GVMAG-S-ERX555907-94</strain>
    </source>
</reference>
<dbReference type="EMBL" id="MN741026">
    <property type="protein sequence ID" value="QHU23274.1"/>
    <property type="molecule type" value="Genomic_DNA"/>
</dbReference>
<proteinExistence type="predicted"/>
<organism evidence="2">
    <name type="scientific">viral metagenome</name>
    <dbReference type="NCBI Taxonomy" id="1070528"/>
    <lineage>
        <taxon>unclassified sequences</taxon>
        <taxon>metagenomes</taxon>
        <taxon>organismal metagenomes</taxon>
    </lineage>
</organism>
<feature type="region of interest" description="Disordered" evidence="1">
    <location>
        <begin position="1"/>
        <end position="23"/>
    </location>
</feature>
<protein>
    <submittedName>
        <fullName evidence="2">Uncharacterized protein</fullName>
    </submittedName>
</protein>
<evidence type="ECO:0000313" key="2">
    <source>
        <dbReference type="EMBL" id="QHU23274.1"/>
    </source>
</evidence>
<accession>A0A6C0L3G3</accession>
<dbReference type="AlphaFoldDB" id="A0A6C0L3G3"/>